<keyword evidence="5" id="KW-0677">Repeat</keyword>
<evidence type="ECO:0000256" key="6">
    <source>
        <dbReference type="ARBA" id="ARBA00022989"/>
    </source>
</evidence>
<evidence type="ECO:0000256" key="12">
    <source>
        <dbReference type="SAM" id="MobiDB-lite"/>
    </source>
</evidence>
<evidence type="ECO:0000256" key="5">
    <source>
        <dbReference type="ARBA" id="ARBA00022737"/>
    </source>
</evidence>
<dbReference type="SUPFAM" id="SSF48726">
    <property type="entry name" value="Immunoglobulin"/>
    <property type="match status" value="1"/>
</dbReference>
<dbReference type="InterPro" id="IPR052672">
    <property type="entry name" value="Type1_Cytokine_Rcpt_Type2"/>
</dbReference>
<gene>
    <name evidence="16" type="ORF">P4O66_010248</name>
</gene>
<reference evidence="16" key="1">
    <citation type="submission" date="2023-03" db="EMBL/GenBank/DDBJ databases">
        <title>Electrophorus voltai genome.</title>
        <authorList>
            <person name="Bian C."/>
        </authorList>
    </citation>
    <scope>NUCLEOTIDE SEQUENCE</scope>
    <source>
        <strain evidence="16">CB-2022</strain>
        <tissue evidence="16">Muscle</tissue>
    </source>
</reference>
<keyword evidence="10" id="KW-0325">Glycoprotein</keyword>
<dbReference type="CDD" id="cd00063">
    <property type="entry name" value="FN3"/>
    <property type="match status" value="2"/>
</dbReference>
<keyword evidence="8" id="KW-1015">Disulfide bond</keyword>
<dbReference type="InterPro" id="IPR010457">
    <property type="entry name" value="IgC2-like_lig-bd"/>
</dbReference>
<dbReference type="AlphaFoldDB" id="A0AAD8Z8K5"/>
<feature type="chain" id="PRO_5042002303" description="Fibronectin type-III domain-containing protein" evidence="14">
    <location>
        <begin position="26"/>
        <end position="826"/>
    </location>
</feature>
<evidence type="ECO:0000259" key="15">
    <source>
        <dbReference type="PROSITE" id="PS50853"/>
    </source>
</evidence>
<feature type="region of interest" description="Disordered" evidence="12">
    <location>
        <begin position="757"/>
        <end position="782"/>
    </location>
</feature>
<name>A0AAD8Z8K5_9TELE</name>
<dbReference type="GO" id="GO:0004896">
    <property type="term" value="F:cytokine receptor activity"/>
    <property type="evidence" value="ECO:0007669"/>
    <property type="project" value="InterPro"/>
</dbReference>
<evidence type="ECO:0000313" key="17">
    <source>
        <dbReference type="Proteomes" id="UP001239994"/>
    </source>
</evidence>
<feature type="domain" description="Fibronectin type-III" evidence="15">
    <location>
        <begin position="518"/>
        <end position="610"/>
    </location>
</feature>
<dbReference type="GO" id="GO:0005886">
    <property type="term" value="C:plasma membrane"/>
    <property type="evidence" value="ECO:0007669"/>
    <property type="project" value="UniProtKB-ARBA"/>
</dbReference>
<dbReference type="InterPro" id="IPR003529">
    <property type="entry name" value="Hematopoietin_rcpt_Gp130_CS"/>
</dbReference>
<evidence type="ECO:0000256" key="1">
    <source>
        <dbReference type="ARBA" id="ARBA00004479"/>
    </source>
</evidence>
<keyword evidence="11" id="KW-0393">Immunoglobulin domain</keyword>
<evidence type="ECO:0000256" key="4">
    <source>
        <dbReference type="ARBA" id="ARBA00022729"/>
    </source>
</evidence>
<dbReference type="SMART" id="SM00060">
    <property type="entry name" value="FN3"/>
    <property type="match status" value="2"/>
</dbReference>
<feature type="signal peptide" evidence="14">
    <location>
        <begin position="1"/>
        <end position="25"/>
    </location>
</feature>
<evidence type="ECO:0000256" key="14">
    <source>
        <dbReference type="SAM" id="SignalP"/>
    </source>
</evidence>
<organism evidence="16 17">
    <name type="scientific">Electrophorus voltai</name>
    <dbReference type="NCBI Taxonomy" id="2609070"/>
    <lineage>
        <taxon>Eukaryota</taxon>
        <taxon>Metazoa</taxon>
        <taxon>Chordata</taxon>
        <taxon>Craniata</taxon>
        <taxon>Vertebrata</taxon>
        <taxon>Euteleostomi</taxon>
        <taxon>Actinopterygii</taxon>
        <taxon>Neopterygii</taxon>
        <taxon>Teleostei</taxon>
        <taxon>Ostariophysi</taxon>
        <taxon>Gymnotiformes</taxon>
        <taxon>Gymnotoidei</taxon>
        <taxon>Gymnotidae</taxon>
        <taxon>Electrophorus</taxon>
    </lineage>
</organism>
<proteinExistence type="inferred from homology"/>
<evidence type="ECO:0000256" key="11">
    <source>
        <dbReference type="ARBA" id="ARBA00023319"/>
    </source>
</evidence>
<evidence type="ECO:0000256" key="9">
    <source>
        <dbReference type="ARBA" id="ARBA00023170"/>
    </source>
</evidence>
<dbReference type="PROSITE" id="PS01353">
    <property type="entry name" value="HEMATOPO_REC_L_F2"/>
    <property type="match status" value="1"/>
</dbReference>
<dbReference type="PANTHER" id="PTHR48423">
    <property type="entry name" value="INTERLEUKIN-27 RECEPTOR SUBUNIT ALPHA"/>
    <property type="match status" value="1"/>
</dbReference>
<comment type="subcellular location">
    <subcellularLocation>
        <location evidence="1">Membrane</location>
        <topology evidence="1">Single-pass type I membrane protein</topology>
    </subcellularLocation>
</comment>
<feature type="domain" description="Fibronectin type-III" evidence="15">
    <location>
        <begin position="424"/>
        <end position="517"/>
    </location>
</feature>
<keyword evidence="4 14" id="KW-0732">Signal</keyword>
<dbReference type="InterPro" id="IPR003961">
    <property type="entry name" value="FN3_dom"/>
</dbReference>
<dbReference type="PROSITE" id="PS50853">
    <property type="entry name" value="FN3"/>
    <property type="match status" value="3"/>
</dbReference>
<protein>
    <recommendedName>
        <fullName evidence="15">Fibronectin type-III domain-containing protein</fullName>
    </recommendedName>
</protein>
<comment type="caution">
    <text evidence="16">The sequence shown here is derived from an EMBL/GenBank/DDBJ whole genome shotgun (WGS) entry which is preliminary data.</text>
</comment>
<dbReference type="Proteomes" id="UP001239994">
    <property type="component" value="Unassembled WGS sequence"/>
</dbReference>
<dbReference type="Pfam" id="PF00041">
    <property type="entry name" value="fn3"/>
    <property type="match status" value="2"/>
</dbReference>
<sequence length="826" mass="93447">MALCWNLVHAVLWTTACLFTADVRASSCAELHTPSVVVPFGSQVAASCYIKEECSLTKDQDFHVKLYYNNILIHSNKTSQDTRIYEILITNFTDTRAVLECHVCLSDYCKVVDALEIKASYPPPVPQNLTCILNLTKPITLLCKWDPGQKMLDIPTNYTLHIELSGSERFIYVPAPGKHFYRVPRAGITFFNTMHVYVMAVNAYGNSTSETQELWPMKTAKLDAPQIQRVGTGKFGCLEHCWRLSQTQGWITRSLLVEIRLKPMDGKVLDREQVSSRKARPTSTIEVCGLLHGMIYQSSMRVRYDTGPWSEWSHPTKATTPMKAPTGRLVTWLKLLGPPVNKHYMAQLLWKPSLQFRANSMNLSYIVSYMRTPKKKESVCVTELQHCSFQLPVGVSKVSLSAMNTAGKSSSTEVAVYRRKELDPVRYLHVLPESEESVLIEWVSPSPLITGYVLEWKASWEAISDSISFEILDKNQTSLVVSGLEPYKPYEFSVYAKYKEGIGQSSTVMAYTKEKAPSVSPKLKFREFRPYIELSWDEIPLQEKNGFITGYKVFYWDEKNNTRVIDIEGTQTSVVLKDLHPFSMYEFLLMTSTNGGSLNGSIVTMQAPVIDSFEIVLFLVPACVGLILLFIGVFACFSKNECLKKFLWPMIPDPANSSIKKWTTTDSLLDIPTFKEVKEPVLVYLSHFSLLSSSESELWKVDKKLKSSKWTYDRCKADEGHTDSSHDSRTYNSGQMNESVPYATVVFAGPYRSQPVPPPAYLRSDSTQPLLGEEEPSSPLPFKMCPKVNVSEVDHFSTCEENLKTVQIKGSLLEDFPMLRSLETQN</sequence>
<dbReference type="InterPro" id="IPR013783">
    <property type="entry name" value="Ig-like_fold"/>
</dbReference>
<dbReference type="SUPFAM" id="SSF49265">
    <property type="entry name" value="Fibronectin type III"/>
    <property type="match status" value="3"/>
</dbReference>
<evidence type="ECO:0000256" key="3">
    <source>
        <dbReference type="ARBA" id="ARBA00022692"/>
    </source>
</evidence>
<keyword evidence="7 13" id="KW-0472">Membrane</keyword>
<comment type="similarity">
    <text evidence="2">Belongs to the type I cytokine receptor family. Type 2 subfamily.</text>
</comment>
<evidence type="ECO:0000256" key="10">
    <source>
        <dbReference type="ARBA" id="ARBA00023180"/>
    </source>
</evidence>
<feature type="transmembrane region" description="Helical" evidence="13">
    <location>
        <begin position="615"/>
        <end position="637"/>
    </location>
</feature>
<evidence type="ECO:0000256" key="8">
    <source>
        <dbReference type="ARBA" id="ARBA00023157"/>
    </source>
</evidence>
<dbReference type="InterPro" id="IPR036116">
    <property type="entry name" value="FN3_sf"/>
</dbReference>
<feature type="domain" description="Fibronectin type-III" evidence="15">
    <location>
        <begin position="125"/>
        <end position="222"/>
    </location>
</feature>
<evidence type="ECO:0000256" key="2">
    <source>
        <dbReference type="ARBA" id="ARBA00008921"/>
    </source>
</evidence>
<dbReference type="EMBL" id="JAROKS010000016">
    <property type="protein sequence ID" value="KAK1795058.1"/>
    <property type="molecule type" value="Genomic_DNA"/>
</dbReference>
<accession>A0AAD8Z8K5</accession>
<evidence type="ECO:0000256" key="13">
    <source>
        <dbReference type="SAM" id="Phobius"/>
    </source>
</evidence>
<dbReference type="PANTHER" id="PTHR48423:SF1">
    <property type="entry name" value="INTERLEUKIN-27 RECEPTOR SUBUNIT ALPHA"/>
    <property type="match status" value="1"/>
</dbReference>
<dbReference type="InterPro" id="IPR036179">
    <property type="entry name" value="Ig-like_dom_sf"/>
</dbReference>
<keyword evidence="6 13" id="KW-1133">Transmembrane helix</keyword>
<keyword evidence="17" id="KW-1185">Reference proteome</keyword>
<evidence type="ECO:0000256" key="7">
    <source>
        <dbReference type="ARBA" id="ARBA00023136"/>
    </source>
</evidence>
<keyword evidence="3 13" id="KW-0812">Transmembrane</keyword>
<keyword evidence="9" id="KW-0675">Receptor</keyword>
<dbReference type="Gene3D" id="2.60.40.10">
    <property type="entry name" value="Immunoglobulins"/>
    <property type="match status" value="5"/>
</dbReference>
<dbReference type="Pfam" id="PF06328">
    <property type="entry name" value="Lep_receptor_Ig"/>
    <property type="match status" value="1"/>
</dbReference>
<evidence type="ECO:0000313" key="16">
    <source>
        <dbReference type="EMBL" id="KAK1795058.1"/>
    </source>
</evidence>